<dbReference type="AlphaFoldDB" id="A0A0A9FZ13"/>
<evidence type="ECO:0000313" key="1">
    <source>
        <dbReference type="EMBL" id="JAE15541.1"/>
    </source>
</evidence>
<dbReference type="EMBL" id="GBRH01182355">
    <property type="protein sequence ID" value="JAE15541.1"/>
    <property type="molecule type" value="Transcribed_RNA"/>
</dbReference>
<protein>
    <submittedName>
        <fullName evidence="1">Uncharacterized protein</fullName>
    </submittedName>
</protein>
<accession>A0A0A9FZ13</accession>
<proteinExistence type="predicted"/>
<sequence>MQQPRSLTKFLCCNMAIRATSFLNSTTPWPEPLQSLFTAISLSPSVPL</sequence>
<name>A0A0A9FZ13_ARUDO</name>
<reference evidence="1" key="2">
    <citation type="journal article" date="2015" name="Data Brief">
        <title>Shoot transcriptome of the giant reed, Arundo donax.</title>
        <authorList>
            <person name="Barrero R.A."/>
            <person name="Guerrero F.D."/>
            <person name="Moolhuijzen P."/>
            <person name="Goolsby J.A."/>
            <person name="Tidwell J."/>
            <person name="Bellgard S.E."/>
            <person name="Bellgard M.I."/>
        </authorList>
    </citation>
    <scope>NUCLEOTIDE SEQUENCE</scope>
    <source>
        <tissue evidence="1">Shoot tissue taken approximately 20 cm above the soil surface</tissue>
    </source>
</reference>
<organism evidence="1">
    <name type="scientific">Arundo donax</name>
    <name type="common">Giant reed</name>
    <name type="synonym">Donax arundinaceus</name>
    <dbReference type="NCBI Taxonomy" id="35708"/>
    <lineage>
        <taxon>Eukaryota</taxon>
        <taxon>Viridiplantae</taxon>
        <taxon>Streptophyta</taxon>
        <taxon>Embryophyta</taxon>
        <taxon>Tracheophyta</taxon>
        <taxon>Spermatophyta</taxon>
        <taxon>Magnoliopsida</taxon>
        <taxon>Liliopsida</taxon>
        <taxon>Poales</taxon>
        <taxon>Poaceae</taxon>
        <taxon>PACMAD clade</taxon>
        <taxon>Arundinoideae</taxon>
        <taxon>Arundineae</taxon>
        <taxon>Arundo</taxon>
    </lineage>
</organism>
<reference evidence="1" key="1">
    <citation type="submission" date="2014-09" db="EMBL/GenBank/DDBJ databases">
        <authorList>
            <person name="Magalhaes I.L.F."/>
            <person name="Oliveira U."/>
            <person name="Santos F.R."/>
            <person name="Vidigal T.H.D.A."/>
            <person name="Brescovit A.D."/>
            <person name="Santos A.J."/>
        </authorList>
    </citation>
    <scope>NUCLEOTIDE SEQUENCE</scope>
    <source>
        <tissue evidence="1">Shoot tissue taken approximately 20 cm above the soil surface</tissue>
    </source>
</reference>